<accession>A0A532V5P6</accession>
<evidence type="ECO:0000313" key="8">
    <source>
        <dbReference type="Proteomes" id="UP000319619"/>
    </source>
</evidence>
<protein>
    <submittedName>
        <fullName evidence="7">ABC transporter</fullName>
    </submittedName>
</protein>
<proteinExistence type="predicted"/>
<dbReference type="AlphaFoldDB" id="A0A532V5P6"/>
<feature type="transmembrane region" description="Helical" evidence="6">
    <location>
        <begin position="212"/>
        <end position="230"/>
    </location>
</feature>
<dbReference type="GO" id="GO:0005886">
    <property type="term" value="C:plasma membrane"/>
    <property type="evidence" value="ECO:0007669"/>
    <property type="project" value="UniProtKB-SubCell"/>
</dbReference>
<evidence type="ECO:0000256" key="2">
    <source>
        <dbReference type="ARBA" id="ARBA00022475"/>
    </source>
</evidence>
<keyword evidence="2" id="KW-1003">Cell membrane</keyword>
<feature type="transmembrane region" description="Helical" evidence="6">
    <location>
        <begin position="20"/>
        <end position="42"/>
    </location>
</feature>
<dbReference type="EMBL" id="NJBN01000001">
    <property type="protein sequence ID" value="TKJ42509.1"/>
    <property type="molecule type" value="Genomic_DNA"/>
</dbReference>
<dbReference type="InterPro" id="IPR051449">
    <property type="entry name" value="ABC-2_transporter_component"/>
</dbReference>
<dbReference type="Proteomes" id="UP000319619">
    <property type="component" value="Unassembled WGS sequence"/>
</dbReference>
<evidence type="ECO:0000313" key="7">
    <source>
        <dbReference type="EMBL" id="TKJ42509.1"/>
    </source>
</evidence>
<dbReference type="PANTHER" id="PTHR30294:SF29">
    <property type="entry name" value="MULTIDRUG ABC TRANSPORTER PERMEASE YBHS-RELATED"/>
    <property type="match status" value="1"/>
</dbReference>
<organism evidence="7 8">
    <name type="scientific">candidate division LCP-89 bacterium B3_LCP</name>
    <dbReference type="NCBI Taxonomy" id="2012998"/>
    <lineage>
        <taxon>Bacteria</taxon>
        <taxon>Pseudomonadati</taxon>
        <taxon>Bacteria division LCP-89</taxon>
    </lineage>
</organism>
<name>A0A532V5P6_UNCL8</name>
<feature type="transmembrane region" description="Helical" evidence="6">
    <location>
        <begin position="159"/>
        <end position="182"/>
    </location>
</feature>
<evidence type="ECO:0000256" key="1">
    <source>
        <dbReference type="ARBA" id="ARBA00004651"/>
    </source>
</evidence>
<feature type="transmembrane region" description="Helical" evidence="6">
    <location>
        <begin position="134"/>
        <end position="152"/>
    </location>
</feature>
<evidence type="ECO:0000256" key="5">
    <source>
        <dbReference type="ARBA" id="ARBA00023136"/>
    </source>
</evidence>
<evidence type="ECO:0000256" key="4">
    <source>
        <dbReference type="ARBA" id="ARBA00022989"/>
    </source>
</evidence>
<evidence type="ECO:0000256" key="3">
    <source>
        <dbReference type="ARBA" id="ARBA00022692"/>
    </source>
</evidence>
<keyword evidence="4 6" id="KW-1133">Transmembrane helix</keyword>
<dbReference type="GO" id="GO:0140359">
    <property type="term" value="F:ABC-type transporter activity"/>
    <property type="evidence" value="ECO:0007669"/>
    <property type="project" value="InterPro"/>
</dbReference>
<feature type="transmembrane region" description="Helical" evidence="6">
    <location>
        <begin position="48"/>
        <end position="67"/>
    </location>
</feature>
<dbReference type="PANTHER" id="PTHR30294">
    <property type="entry name" value="MEMBRANE COMPONENT OF ABC TRANSPORTER YHHJ-RELATED"/>
    <property type="match status" value="1"/>
</dbReference>
<gene>
    <name evidence="7" type="ORF">CEE37_02145</name>
</gene>
<keyword evidence="3 6" id="KW-0812">Transmembrane</keyword>
<feature type="transmembrane region" description="Helical" evidence="6">
    <location>
        <begin position="98"/>
        <end position="122"/>
    </location>
</feature>
<evidence type="ECO:0000256" key="6">
    <source>
        <dbReference type="SAM" id="Phobius"/>
    </source>
</evidence>
<sequence>MRNICSIYKKELNSYFNSPVAYIVITVFLLFSGWFFSSNFFLMGQATVRTALTVIPLIFIFFVPAITMRSIAEEKKSGTIELLVTMPTRDMDIILGKFFAALTLLIIAILFTLGYVITAGLLGNLDGGPTFGGYLGLILLGSTYLAIGIFASSTTENQIVAFIIGFAIIFVFFMLDKVLIFMPTSMVSILEYLSTDYHFNSLARGVIDTRDIIYYLSLTAFALVLAGRSLESRKW</sequence>
<dbReference type="Pfam" id="PF12679">
    <property type="entry name" value="ABC2_membrane_2"/>
    <property type="match status" value="1"/>
</dbReference>
<keyword evidence="5 6" id="KW-0472">Membrane</keyword>
<comment type="caution">
    <text evidence="7">The sequence shown here is derived from an EMBL/GenBank/DDBJ whole genome shotgun (WGS) entry which is preliminary data.</text>
</comment>
<comment type="subcellular location">
    <subcellularLocation>
        <location evidence="1">Cell membrane</location>
        <topology evidence="1">Multi-pass membrane protein</topology>
    </subcellularLocation>
</comment>
<reference evidence="7 8" key="1">
    <citation type="submission" date="2017-06" db="EMBL/GenBank/DDBJ databases">
        <title>Novel microbial phyla capable of carbon fixation and sulfur reduction in deep-sea sediments.</title>
        <authorList>
            <person name="Huang J."/>
            <person name="Baker B."/>
            <person name="Wang Y."/>
        </authorList>
    </citation>
    <scope>NUCLEOTIDE SEQUENCE [LARGE SCALE GENOMIC DNA]</scope>
    <source>
        <strain evidence="7">B3_LCP</strain>
    </source>
</reference>